<evidence type="ECO:0000256" key="10">
    <source>
        <dbReference type="ARBA" id="ARBA00043266"/>
    </source>
</evidence>
<comment type="subcellular location">
    <subcellularLocation>
        <location evidence="1">Cell membrane</location>
    </subcellularLocation>
</comment>
<dbReference type="GeneTree" id="ENSGT00940000161790"/>
<dbReference type="InterPro" id="IPR013106">
    <property type="entry name" value="Ig_V-set"/>
</dbReference>
<name>A0A4W2GKA7_BOBOX</name>
<sequence>AQKVTQDQPDINRQVGQSVTLNCQYEVSWNMISYYIFWYKQLPSGQMTYLIRQYSEDGNARDGRYSVNFQKADNSISLTISALQLEDTGKYFCALRELTKVGIY</sequence>
<proteinExistence type="predicted"/>
<keyword evidence="2" id="KW-1003">Cell membrane</keyword>
<dbReference type="InterPro" id="IPR007110">
    <property type="entry name" value="Ig-like_dom"/>
</dbReference>
<dbReference type="PROSITE" id="PS50835">
    <property type="entry name" value="IG_LIKE"/>
    <property type="match status" value="1"/>
</dbReference>
<evidence type="ECO:0000256" key="2">
    <source>
        <dbReference type="ARBA" id="ARBA00022475"/>
    </source>
</evidence>
<keyword evidence="7" id="KW-1015">Disulfide bond</keyword>
<dbReference type="Gene3D" id="2.60.40.10">
    <property type="entry name" value="Immunoglobulins"/>
    <property type="match status" value="1"/>
</dbReference>
<dbReference type="SMART" id="SM00409">
    <property type="entry name" value="IG"/>
    <property type="match status" value="1"/>
</dbReference>
<evidence type="ECO:0000256" key="7">
    <source>
        <dbReference type="ARBA" id="ARBA00023157"/>
    </source>
</evidence>
<dbReference type="SMART" id="SM00406">
    <property type="entry name" value="IGv"/>
    <property type="match status" value="1"/>
</dbReference>
<accession>A0A4W2GKA7</accession>
<evidence type="ECO:0000256" key="3">
    <source>
        <dbReference type="ARBA" id="ARBA00022729"/>
    </source>
</evidence>
<dbReference type="FunFam" id="2.60.40.10:FF:000878">
    <property type="entry name" value="T cell receptor alpha variable 38-1"/>
    <property type="match status" value="1"/>
</dbReference>
<keyword evidence="10" id="KW-1279">T cell receptor</keyword>
<reference evidence="12" key="2">
    <citation type="submission" date="2025-08" db="UniProtKB">
        <authorList>
            <consortium name="Ensembl"/>
        </authorList>
    </citation>
    <scope>IDENTIFICATION</scope>
</reference>
<evidence type="ECO:0000259" key="11">
    <source>
        <dbReference type="PROSITE" id="PS50835"/>
    </source>
</evidence>
<dbReference type="SUPFAM" id="SSF48726">
    <property type="entry name" value="Immunoglobulin"/>
    <property type="match status" value="1"/>
</dbReference>
<keyword evidence="9" id="KW-0393">Immunoglobulin domain</keyword>
<dbReference type="Proteomes" id="UP000429181">
    <property type="component" value="Chromosome 10"/>
</dbReference>
<evidence type="ECO:0000256" key="1">
    <source>
        <dbReference type="ARBA" id="ARBA00004236"/>
    </source>
</evidence>
<dbReference type="GO" id="GO:0002250">
    <property type="term" value="P:adaptive immune response"/>
    <property type="evidence" value="ECO:0007669"/>
    <property type="project" value="UniProtKB-KW"/>
</dbReference>
<keyword evidence="4" id="KW-0391">Immunity</keyword>
<keyword evidence="3" id="KW-0732">Signal</keyword>
<dbReference type="PANTHER" id="PTHR19367:SF45">
    <property type="entry name" value="IG-LIKE DOMAIN-CONTAINING PROTEIN"/>
    <property type="match status" value="1"/>
</dbReference>
<dbReference type="InterPro" id="IPR013783">
    <property type="entry name" value="Ig-like_fold"/>
</dbReference>
<keyword evidence="6" id="KW-0472">Membrane</keyword>
<evidence type="ECO:0000256" key="4">
    <source>
        <dbReference type="ARBA" id="ARBA00022859"/>
    </source>
</evidence>
<feature type="domain" description="Ig-like" evidence="11">
    <location>
        <begin position="2"/>
        <end position="104"/>
    </location>
</feature>
<dbReference type="InterPro" id="IPR003599">
    <property type="entry name" value="Ig_sub"/>
</dbReference>
<dbReference type="Pfam" id="PF07686">
    <property type="entry name" value="V-set"/>
    <property type="match status" value="1"/>
</dbReference>
<dbReference type="AlphaFoldDB" id="A0A4W2GKA7"/>
<evidence type="ECO:0000256" key="6">
    <source>
        <dbReference type="ARBA" id="ARBA00023136"/>
    </source>
</evidence>
<keyword evidence="8" id="KW-0675">Receptor</keyword>
<reference evidence="12 13" key="1">
    <citation type="submission" date="2018-11" db="EMBL/GenBank/DDBJ databases">
        <title>Haplotype-resolved cattle genomes.</title>
        <authorList>
            <person name="Low W.Y."/>
            <person name="Tearle R."/>
            <person name="Bickhart D.M."/>
            <person name="Rosen B.D."/>
            <person name="Koren S."/>
            <person name="Rhie A."/>
            <person name="Hiendleder S."/>
            <person name="Phillippy A.M."/>
            <person name="Smith T.P.L."/>
            <person name="Williams J.L."/>
        </authorList>
    </citation>
    <scope>NUCLEOTIDE SEQUENCE [LARGE SCALE GENOMIC DNA]</scope>
</reference>
<dbReference type="InterPro" id="IPR051287">
    <property type="entry name" value="TCR_variable_region"/>
</dbReference>
<organism evidence="12 13">
    <name type="scientific">Bos indicus x Bos taurus</name>
    <name type="common">Hybrid cattle</name>
    <dbReference type="NCBI Taxonomy" id="30522"/>
    <lineage>
        <taxon>Eukaryota</taxon>
        <taxon>Metazoa</taxon>
        <taxon>Chordata</taxon>
        <taxon>Craniata</taxon>
        <taxon>Vertebrata</taxon>
        <taxon>Euteleostomi</taxon>
        <taxon>Mammalia</taxon>
        <taxon>Eutheria</taxon>
        <taxon>Laurasiatheria</taxon>
        <taxon>Artiodactyla</taxon>
        <taxon>Ruminantia</taxon>
        <taxon>Pecora</taxon>
        <taxon>Bovidae</taxon>
        <taxon>Bovinae</taxon>
        <taxon>Bos</taxon>
    </lineage>
</organism>
<evidence type="ECO:0000313" key="12">
    <source>
        <dbReference type="Ensembl" id="ENSBIXP00005018903.1"/>
    </source>
</evidence>
<evidence type="ECO:0000256" key="5">
    <source>
        <dbReference type="ARBA" id="ARBA00023130"/>
    </source>
</evidence>
<evidence type="ECO:0000256" key="8">
    <source>
        <dbReference type="ARBA" id="ARBA00023170"/>
    </source>
</evidence>
<keyword evidence="5" id="KW-1064">Adaptive immunity</keyword>
<dbReference type="Ensembl" id="ENSBIXT00005031478.1">
    <property type="protein sequence ID" value="ENSBIXP00005018903.1"/>
    <property type="gene ID" value="ENSBIXG00005022176.1"/>
</dbReference>
<evidence type="ECO:0000313" key="13">
    <source>
        <dbReference type="Proteomes" id="UP000429181"/>
    </source>
</evidence>
<protein>
    <recommendedName>
        <fullName evidence="11">Ig-like domain-containing protein</fullName>
    </recommendedName>
</protein>
<evidence type="ECO:0000256" key="9">
    <source>
        <dbReference type="ARBA" id="ARBA00023319"/>
    </source>
</evidence>
<dbReference type="PANTHER" id="PTHR19367">
    <property type="entry name" value="T-CELL RECEPTOR ALPHA CHAIN V REGION"/>
    <property type="match status" value="1"/>
</dbReference>
<dbReference type="InterPro" id="IPR036179">
    <property type="entry name" value="Ig-like_dom_sf"/>
</dbReference>
<dbReference type="GO" id="GO:0042101">
    <property type="term" value="C:T cell receptor complex"/>
    <property type="evidence" value="ECO:0007669"/>
    <property type="project" value="UniProtKB-KW"/>
</dbReference>